<accession>A0A5S3PBI9</accession>
<dbReference type="InterPro" id="IPR009923">
    <property type="entry name" value="Dodecin"/>
</dbReference>
<dbReference type="InterPro" id="IPR036694">
    <property type="entry name" value="Dodecin-like_sf"/>
</dbReference>
<gene>
    <name evidence="1" type="ORF">FDT80_14450</name>
</gene>
<keyword evidence="2" id="KW-1185">Reference proteome</keyword>
<dbReference type="InterPro" id="IPR025543">
    <property type="entry name" value="Dodecin-like"/>
</dbReference>
<sequence>MSMLKVIEVLAESEKSFEDAAKVAVQTAAKSVHNIKSIYISDMTATVDGSAITKYRVNGKISFVLDDSSSAG</sequence>
<name>A0A5S3PBI9_9RHOB</name>
<dbReference type="Proteomes" id="UP000309550">
    <property type="component" value="Unassembled WGS sequence"/>
</dbReference>
<dbReference type="SUPFAM" id="SSF89807">
    <property type="entry name" value="Dodecin-like"/>
    <property type="match status" value="1"/>
</dbReference>
<organism evidence="1 2">
    <name type="scientific">Sulfitobacter sabulilitoris</name>
    <dbReference type="NCBI Taxonomy" id="2562655"/>
    <lineage>
        <taxon>Bacteria</taxon>
        <taxon>Pseudomonadati</taxon>
        <taxon>Pseudomonadota</taxon>
        <taxon>Alphaproteobacteria</taxon>
        <taxon>Rhodobacterales</taxon>
        <taxon>Roseobacteraceae</taxon>
        <taxon>Sulfitobacter</taxon>
    </lineage>
</organism>
<reference evidence="1 2" key="1">
    <citation type="submission" date="2019-05" db="EMBL/GenBank/DDBJ databases">
        <title>Sulfitobacter sabulilitoris sp. nov., isolated from a marine sand.</title>
        <authorList>
            <person name="Yoon J.-H."/>
        </authorList>
    </citation>
    <scope>NUCLEOTIDE SEQUENCE [LARGE SCALE GENOMIC DNA]</scope>
    <source>
        <strain evidence="1 2">HSMS-29</strain>
    </source>
</reference>
<dbReference type="Pfam" id="PF07311">
    <property type="entry name" value="Dodecin"/>
    <property type="match status" value="1"/>
</dbReference>
<dbReference type="PANTHER" id="PTHR39324:SF1">
    <property type="entry name" value="CALCIUM DODECIN"/>
    <property type="match status" value="1"/>
</dbReference>
<evidence type="ECO:0000313" key="1">
    <source>
        <dbReference type="EMBL" id="TMM51068.1"/>
    </source>
</evidence>
<proteinExistence type="predicted"/>
<dbReference type="EMBL" id="VANS01000004">
    <property type="protein sequence ID" value="TMM51068.1"/>
    <property type="molecule type" value="Genomic_DNA"/>
</dbReference>
<dbReference type="RefSeq" id="WP_138663028.1">
    <property type="nucleotide sequence ID" value="NZ_VANS01000004.1"/>
</dbReference>
<comment type="caution">
    <text evidence="1">The sequence shown here is derived from an EMBL/GenBank/DDBJ whole genome shotgun (WGS) entry which is preliminary data.</text>
</comment>
<protein>
    <submittedName>
        <fullName evidence="1">Dodecin domain-containing protein</fullName>
    </submittedName>
</protein>
<dbReference type="AlphaFoldDB" id="A0A5S3PBI9"/>
<dbReference type="Gene3D" id="3.30.1660.10">
    <property type="entry name" value="Flavin-binding protein dodecin"/>
    <property type="match status" value="1"/>
</dbReference>
<dbReference type="OrthoDB" id="9805449at2"/>
<dbReference type="PANTHER" id="PTHR39324">
    <property type="entry name" value="CALCIUM DODECIN"/>
    <property type="match status" value="1"/>
</dbReference>
<evidence type="ECO:0000313" key="2">
    <source>
        <dbReference type="Proteomes" id="UP000309550"/>
    </source>
</evidence>